<sequence>MPLEGGCQCKQVRYRVEGKPEHSAFCHCTDCRASSGAPVMVWSAFPAERFSVIAGEATVYSSNGVSMRHFCPTCGTGLWYTNEAALPGLVDIQTVTLDNPEALPPDAHIQAAEELGWMKTAHDLPHFERYPGA</sequence>
<dbReference type="PANTHER" id="PTHR33337">
    <property type="entry name" value="GFA DOMAIN-CONTAINING PROTEIN"/>
    <property type="match status" value="1"/>
</dbReference>
<accession>A0A7W6C633</accession>
<feature type="domain" description="CENP-V/GFA" evidence="5">
    <location>
        <begin position="3"/>
        <end position="106"/>
    </location>
</feature>
<dbReference type="GO" id="GO:0046872">
    <property type="term" value="F:metal ion binding"/>
    <property type="evidence" value="ECO:0007669"/>
    <property type="project" value="UniProtKB-KW"/>
</dbReference>
<evidence type="ECO:0000256" key="4">
    <source>
        <dbReference type="ARBA" id="ARBA00023239"/>
    </source>
</evidence>
<dbReference type="PROSITE" id="PS51891">
    <property type="entry name" value="CENP_V_GFA"/>
    <property type="match status" value="1"/>
</dbReference>
<dbReference type="Gene3D" id="3.90.1590.10">
    <property type="entry name" value="glutathione-dependent formaldehyde- activating enzyme (gfa)"/>
    <property type="match status" value="1"/>
</dbReference>
<gene>
    <name evidence="6" type="ORF">GGR39_003213</name>
</gene>
<evidence type="ECO:0000256" key="2">
    <source>
        <dbReference type="ARBA" id="ARBA00022723"/>
    </source>
</evidence>
<evidence type="ECO:0000259" key="5">
    <source>
        <dbReference type="PROSITE" id="PS51891"/>
    </source>
</evidence>
<keyword evidence="4" id="KW-0456">Lyase</keyword>
<organism evidence="6 7">
    <name type="scientific">Novosphingobium fluoreni</name>
    <dbReference type="NCBI Taxonomy" id="1391222"/>
    <lineage>
        <taxon>Bacteria</taxon>
        <taxon>Pseudomonadati</taxon>
        <taxon>Pseudomonadota</taxon>
        <taxon>Alphaproteobacteria</taxon>
        <taxon>Sphingomonadales</taxon>
        <taxon>Sphingomonadaceae</taxon>
        <taxon>Novosphingobium</taxon>
    </lineage>
</organism>
<dbReference type="SUPFAM" id="SSF51316">
    <property type="entry name" value="Mss4-like"/>
    <property type="match status" value="1"/>
</dbReference>
<keyword evidence="7" id="KW-1185">Reference proteome</keyword>
<dbReference type="PANTHER" id="PTHR33337:SF40">
    <property type="entry name" value="CENP-V_GFA DOMAIN-CONTAINING PROTEIN-RELATED"/>
    <property type="match status" value="1"/>
</dbReference>
<keyword evidence="3" id="KW-0862">Zinc</keyword>
<dbReference type="Proteomes" id="UP000561459">
    <property type="component" value="Unassembled WGS sequence"/>
</dbReference>
<comment type="caution">
    <text evidence="6">The sequence shown here is derived from an EMBL/GenBank/DDBJ whole genome shotgun (WGS) entry which is preliminary data.</text>
</comment>
<evidence type="ECO:0000256" key="3">
    <source>
        <dbReference type="ARBA" id="ARBA00022833"/>
    </source>
</evidence>
<dbReference type="EMBL" id="JACIDY010000010">
    <property type="protein sequence ID" value="MBB3941533.1"/>
    <property type="molecule type" value="Genomic_DNA"/>
</dbReference>
<reference evidence="6 7" key="1">
    <citation type="submission" date="2020-08" db="EMBL/GenBank/DDBJ databases">
        <title>Genomic Encyclopedia of Type Strains, Phase IV (KMG-IV): sequencing the most valuable type-strain genomes for metagenomic binning, comparative biology and taxonomic classification.</title>
        <authorList>
            <person name="Goeker M."/>
        </authorList>
    </citation>
    <scope>NUCLEOTIDE SEQUENCE [LARGE SCALE GENOMIC DNA]</scope>
    <source>
        <strain evidence="6 7">DSM 27568</strain>
    </source>
</reference>
<evidence type="ECO:0000313" key="7">
    <source>
        <dbReference type="Proteomes" id="UP000561459"/>
    </source>
</evidence>
<evidence type="ECO:0000313" key="6">
    <source>
        <dbReference type="EMBL" id="MBB3941533.1"/>
    </source>
</evidence>
<dbReference type="AlphaFoldDB" id="A0A7W6C633"/>
<dbReference type="InterPro" id="IPR006913">
    <property type="entry name" value="CENP-V/GFA"/>
</dbReference>
<comment type="similarity">
    <text evidence="1">Belongs to the Gfa family.</text>
</comment>
<name>A0A7W6C633_9SPHN</name>
<dbReference type="Pfam" id="PF04828">
    <property type="entry name" value="GFA"/>
    <property type="match status" value="1"/>
</dbReference>
<dbReference type="InterPro" id="IPR011057">
    <property type="entry name" value="Mss4-like_sf"/>
</dbReference>
<dbReference type="GO" id="GO:0016846">
    <property type="term" value="F:carbon-sulfur lyase activity"/>
    <property type="evidence" value="ECO:0007669"/>
    <property type="project" value="InterPro"/>
</dbReference>
<keyword evidence="2" id="KW-0479">Metal-binding</keyword>
<dbReference type="RefSeq" id="WP_183618586.1">
    <property type="nucleotide sequence ID" value="NZ_JACIDY010000010.1"/>
</dbReference>
<protein>
    <recommendedName>
        <fullName evidence="5">CENP-V/GFA domain-containing protein</fullName>
    </recommendedName>
</protein>
<evidence type="ECO:0000256" key="1">
    <source>
        <dbReference type="ARBA" id="ARBA00005495"/>
    </source>
</evidence>
<proteinExistence type="inferred from homology"/>